<sequence length="232" mass="25702">MFLTLISLILLLSALGFAFDKSFLSSLLAEEIKKFASNKEVQVGQIKFIGLAIPASSQENAMHFEPKGNCIPENLKIREIKRPNFVEFTFNCGTRQYRALANYEILSTVYISQKKLQRGETIEQGDILQIKIPASRVPAGAIIDKDEVIGKVIRRTIAQGLIIKGEHIYPNIPVKRGSRVNITIISGQVTIMTEGVLKYDATVGSNVRVVCEQTGKEIAGILVDKDKVRVTL</sequence>
<evidence type="ECO:0000256" key="1">
    <source>
        <dbReference type="ARBA" id="ARBA00004418"/>
    </source>
</evidence>
<dbReference type="NCBIfam" id="TIGR03170">
    <property type="entry name" value="flgA_cterm"/>
    <property type="match status" value="1"/>
</dbReference>
<dbReference type="SMART" id="SM00858">
    <property type="entry name" value="SAF"/>
    <property type="match status" value="1"/>
</dbReference>
<evidence type="ECO:0000256" key="4">
    <source>
        <dbReference type="RuleBase" id="RU362063"/>
    </source>
</evidence>
<gene>
    <name evidence="6" type="primary">flgA</name>
    <name evidence="6" type="ORF">ENV75_02165</name>
</gene>
<keyword evidence="6" id="KW-0282">Flagellum</keyword>
<keyword evidence="4" id="KW-1005">Bacterial flagellum biogenesis</keyword>
<keyword evidence="2" id="KW-0732">Signal</keyword>
<comment type="caution">
    <text evidence="6">The sequence shown here is derived from an EMBL/GenBank/DDBJ whole genome shotgun (WGS) entry which is preliminary data.</text>
</comment>
<comment type="similarity">
    <text evidence="4">Belongs to the FlgA family.</text>
</comment>
<name>A0A7C4EL81_9BACT</name>
<organism evidence="6">
    <name type="scientific">Thermodesulfovibrio aggregans</name>
    <dbReference type="NCBI Taxonomy" id="86166"/>
    <lineage>
        <taxon>Bacteria</taxon>
        <taxon>Pseudomonadati</taxon>
        <taxon>Nitrospirota</taxon>
        <taxon>Thermodesulfovibrionia</taxon>
        <taxon>Thermodesulfovibrionales</taxon>
        <taxon>Thermodesulfovibrionaceae</taxon>
        <taxon>Thermodesulfovibrio</taxon>
    </lineage>
</organism>
<dbReference type="InterPro" id="IPR017585">
    <property type="entry name" value="SAF_FlgA"/>
</dbReference>
<accession>A0A7C4EL81</accession>
<proteinExistence type="inferred from homology"/>
<evidence type="ECO:0000256" key="2">
    <source>
        <dbReference type="ARBA" id="ARBA00022729"/>
    </source>
</evidence>
<dbReference type="InterPro" id="IPR039246">
    <property type="entry name" value="Flagellar_FlgA"/>
</dbReference>
<dbReference type="AlphaFoldDB" id="A0A7C4EL81"/>
<dbReference type="CDD" id="cd11614">
    <property type="entry name" value="SAF_CpaB_FlgA_like"/>
    <property type="match status" value="1"/>
</dbReference>
<dbReference type="Gene3D" id="2.30.30.760">
    <property type="match status" value="1"/>
</dbReference>
<protein>
    <recommendedName>
        <fullName evidence="4">Flagella basal body P-ring formation protein FlgA</fullName>
    </recommendedName>
</protein>
<evidence type="ECO:0000256" key="3">
    <source>
        <dbReference type="ARBA" id="ARBA00022764"/>
    </source>
</evidence>
<evidence type="ECO:0000313" key="6">
    <source>
        <dbReference type="EMBL" id="HGG99246.1"/>
    </source>
</evidence>
<dbReference type="Pfam" id="PF13144">
    <property type="entry name" value="ChapFlgA"/>
    <property type="match status" value="1"/>
</dbReference>
<dbReference type="PANTHER" id="PTHR36307">
    <property type="entry name" value="FLAGELLA BASAL BODY P-RING FORMATION PROTEIN FLGA"/>
    <property type="match status" value="1"/>
</dbReference>
<dbReference type="PANTHER" id="PTHR36307:SF1">
    <property type="entry name" value="FLAGELLA BASAL BODY P-RING FORMATION PROTEIN FLGA"/>
    <property type="match status" value="1"/>
</dbReference>
<comment type="subcellular location">
    <subcellularLocation>
        <location evidence="1 4">Periplasm</location>
    </subcellularLocation>
</comment>
<dbReference type="EMBL" id="DTHO01000019">
    <property type="protein sequence ID" value="HGG99246.1"/>
    <property type="molecule type" value="Genomic_DNA"/>
</dbReference>
<comment type="function">
    <text evidence="4">Involved in the assembly process of the P-ring formation. It may associate with FlgF on the rod constituting a structure essential for the P-ring assembly or may act as a modulator protein for the P-ring assembly.</text>
</comment>
<dbReference type="GO" id="GO:0042597">
    <property type="term" value="C:periplasmic space"/>
    <property type="evidence" value="ECO:0007669"/>
    <property type="project" value="UniProtKB-SubCell"/>
</dbReference>
<keyword evidence="6" id="KW-0969">Cilium</keyword>
<keyword evidence="3 4" id="KW-0574">Periplasm</keyword>
<dbReference type="Gene3D" id="3.90.1210.10">
    <property type="entry name" value="Antifreeze-like/N-acetylneuraminic acid synthase C-terminal domain"/>
    <property type="match status" value="1"/>
</dbReference>
<feature type="domain" description="SAF" evidence="5">
    <location>
        <begin position="107"/>
        <end position="169"/>
    </location>
</feature>
<dbReference type="GO" id="GO:0044780">
    <property type="term" value="P:bacterial-type flagellum assembly"/>
    <property type="evidence" value="ECO:0007669"/>
    <property type="project" value="InterPro"/>
</dbReference>
<dbReference type="InterPro" id="IPR013974">
    <property type="entry name" value="SAF"/>
</dbReference>
<evidence type="ECO:0000259" key="5">
    <source>
        <dbReference type="SMART" id="SM00858"/>
    </source>
</evidence>
<keyword evidence="6" id="KW-0966">Cell projection</keyword>
<reference evidence="6" key="1">
    <citation type="journal article" date="2020" name="mSystems">
        <title>Genome- and Community-Level Interaction Insights into Carbon Utilization and Element Cycling Functions of Hydrothermarchaeota in Hydrothermal Sediment.</title>
        <authorList>
            <person name="Zhou Z."/>
            <person name="Liu Y."/>
            <person name="Xu W."/>
            <person name="Pan J."/>
            <person name="Luo Z.H."/>
            <person name="Li M."/>
        </authorList>
    </citation>
    <scope>NUCLEOTIDE SEQUENCE [LARGE SCALE GENOMIC DNA]</scope>
    <source>
        <strain evidence="6">SpSt-788</strain>
    </source>
</reference>